<name>A0ABP7BX37_9PSEU</name>
<sequence>MTVLRLLVLAAFMIGCVQAYDALPAPERSVMVVVAVFGGQLLWQGSGRKDRPVEQKPVDSAAAEEFAVECGVGRVRLWVRLIAPAVPLTGCRSRSSHSCSTRSGPTVGPWWS</sequence>
<reference evidence="4" key="1">
    <citation type="journal article" date="2019" name="Int. J. Syst. Evol. Microbiol.">
        <title>The Global Catalogue of Microorganisms (GCM) 10K type strain sequencing project: providing services to taxonomists for standard genome sequencing and annotation.</title>
        <authorList>
            <consortium name="The Broad Institute Genomics Platform"/>
            <consortium name="The Broad Institute Genome Sequencing Center for Infectious Disease"/>
            <person name="Wu L."/>
            <person name="Ma J."/>
        </authorList>
    </citation>
    <scope>NUCLEOTIDE SEQUENCE [LARGE SCALE GENOMIC DNA]</scope>
    <source>
        <strain evidence="4">JCM 17494</strain>
    </source>
</reference>
<accession>A0ABP7BX37</accession>
<evidence type="ECO:0000256" key="1">
    <source>
        <dbReference type="SAM" id="MobiDB-lite"/>
    </source>
</evidence>
<feature type="chain" id="PRO_5045746011" evidence="2">
    <location>
        <begin position="20"/>
        <end position="112"/>
    </location>
</feature>
<keyword evidence="4" id="KW-1185">Reference proteome</keyword>
<dbReference type="PROSITE" id="PS51257">
    <property type="entry name" value="PROKAR_LIPOPROTEIN"/>
    <property type="match status" value="1"/>
</dbReference>
<proteinExistence type="predicted"/>
<dbReference type="EMBL" id="BAABBE010000026">
    <property type="protein sequence ID" value="GAA3672196.1"/>
    <property type="molecule type" value="Genomic_DNA"/>
</dbReference>
<evidence type="ECO:0000256" key="2">
    <source>
        <dbReference type="SAM" id="SignalP"/>
    </source>
</evidence>
<feature type="compositionally biased region" description="Low complexity" evidence="1">
    <location>
        <begin position="93"/>
        <end position="104"/>
    </location>
</feature>
<gene>
    <name evidence="3" type="ORF">GCM10022267_68660</name>
</gene>
<feature type="region of interest" description="Disordered" evidence="1">
    <location>
        <begin position="93"/>
        <end position="112"/>
    </location>
</feature>
<protein>
    <submittedName>
        <fullName evidence="3">Uncharacterized protein</fullName>
    </submittedName>
</protein>
<keyword evidence="2" id="KW-0732">Signal</keyword>
<evidence type="ECO:0000313" key="3">
    <source>
        <dbReference type="EMBL" id="GAA3672196.1"/>
    </source>
</evidence>
<feature type="signal peptide" evidence="2">
    <location>
        <begin position="1"/>
        <end position="19"/>
    </location>
</feature>
<evidence type="ECO:0000313" key="4">
    <source>
        <dbReference type="Proteomes" id="UP001500711"/>
    </source>
</evidence>
<organism evidence="3 4">
    <name type="scientific">Lentzea roselyniae</name>
    <dbReference type="NCBI Taxonomy" id="531940"/>
    <lineage>
        <taxon>Bacteria</taxon>
        <taxon>Bacillati</taxon>
        <taxon>Actinomycetota</taxon>
        <taxon>Actinomycetes</taxon>
        <taxon>Pseudonocardiales</taxon>
        <taxon>Pseudonocardiaceae</taxon>
        <taxon>Lentzea</taxon>
    </lineage>
</organism>
<dbReference type="Proteomes" id="UP001500711">
    <property type="component" value="Unassembled WGS sequence"/>
</dbReference>
<comment type="caution">
    <text evidence="3">The sequence shown here is derived from an EMBL/GenBank/DDBJ whole genome shotgun (WGS) entry which is preliminary data.</text>
</comment>